<dbReference type="AlphaFoldDB" id="A0A1W1HES0"/>
<sequence length="1021" mass="118629">MIFIEYTHINKIFLGETDMNATLNISYFELTYFEKLTQDLNEDSVIHSFENIANKIRKHSKITIEMDVFYEWAEFLNELGFHYLIRYDQKRIQNLEIAISCFQKIISICNEKNFSEQWALATNNLGGAYTNRIKGNKADNIEKSIFFYKKALSVWTKENFLEDFISVMINLGGAYLNRVKGKPQNNIETAITYYKEALELCDKKTDLENWLSAMNGIGGAYIERIQGNKLENIEIALSFFEKALKEIDPNDDVFNWAWVMENLGDAYRKRIKGDRSLNFEKAIHCFQRVENTLDKKESPMEWADVMNKLGICHVERINGDSAENKEISISYYQKALEIFRKETIPLKHAKVMSNLGGAFLSRKKGEQHQNLMKAEECFNNAIEVYEKFGMLEDLALTMNNLGGLHIVKNNGHSFDEGINCFKKSLQIWKKDTHLQKWAIIMHNMGGLYNEYCGEDVYSKRLEAIRCFQKVIDNVSLESNPTLYLNASYALGNVLIELSSDNDSFLIKAEQYYDQTINGTTDIYLEISDIHARKKFLKQHRHKYKRIINFYLLHKKYEKALYWIERIRSQSFLEDIVLEYIEPSKKEFKPLTDRYWGICKKIRKLRTEISPNNYQHHLYKALAELVNEKQKLASEIKNINPQYADLINANPLTINHLHELLVKNKSAALEFYCLDELNIVHCLVISSESEKTLGYHHFKIDISESFRRAFLEFNQLFHNEIPPNLKLLENLLHESGKIMGPIWQFLNEIKIKNLYISPHDFFHAIPLHAAHINDSQNYFNDNFHCCYTPSLSLTYKLFKSKPNKGRKILSLFYAPDEKPLKAGKAEFEKITNLYEKNSVIILQNDTAKAENLIKNIEKNKNHLLMLCLICHGELDNDGTSFLVFKDRNLSSLDVKGGLDLTGVPVVVLEACETGKSNEWVKNYEEYQALDSSFLISGARSVISSFYKIDDQGTASIMNKFHEEINKGVMPFNAFYEAQKSNLVINPDLEVSVRGRMKKKTNTTPLKSNHPYYWAFMKYSGTF</sequence>
<organism evidence="2 3">
    <name type="scientific">Desulfamplus magnetovallimortis</name>
    <dbReference type="NCBI Taxonomy" id="1246637"/>
    <lineage>
        <taxon>Bacteria</taxon>
        <taxon>Pseudomonadati</taxon>
        <taxon>Thermodesulfobacteriota</taxon>
        <taxon>Desulfobacteria</taxon>
        <taxon>Desulfobacterales</taxon>
        <taxon>Desulfobacteraceae</taxon>
        <taxon>Desulfamplus</taxon>
    </lineage>
</organism>
<gene>
    <name evidence="2" type="ORF">MTBBW1_2500024</name>
</gene>
<dbReference type="Gene3D" id="1.25.40.10">
    <property type="entry name" value="Tetratricopeptide repeat domain"/>
    <property type="match status" value="3"/>
</dbReference>
<dbReference type="InterPro" id="IPR011990">
    <property type="entry name" value="TPR-like_helical_dom_sf"/>
</dbReference>
<dbReference type="InterPro" id="IPR006597">
    <property type="entry name" value="Sel1-like"/>
</dbReference>
<dbReference type="InterPro" id="IPR024983">
    <property type="entry name" value="CHAT_dom"/>
</dbReference>
<dbReference type="Pfam" id="PF12770">
    <property type="entry name" value="CHAT"/>
    <property type="match status" value="1"/>
</dbReference>
<accession>A0A1W1HES0</accession>
<evidence type="ECO:0000259" key="1">
    <source>
        <dbReference type="Pfam" id="PF12770"/>
    </source>
</evidence>
<feature type="domain" description="CHAT" evidence="1">
    <location>
        <begin position="740"/>
        <end position="1016"/>
    </location>
</feature>
<evidence type="ECO:0000313" key="3">
    <source>
        <dbReference type="Proteomes" id="UP000191931"/>
    </source>
</evidence>
<dbReference type="Proteomes" id="UP000191931">
    <property type="component" value="Unassembled WGS sequence"/>
</dbReference>
<dbReference type="EMBL" id="FWEV01000169">
    <property type="protein sequence ID" value="SLM30875.1"/>
    <property type="molecule type" value="Genomic_DNA"/>
</dbReference>
<reference evidence="2 3" key="1">
    <citation type="submission" date="2017-03" db="EMBL/GenBank/DDBJ databases">
        <authorList>
            <person name="Afonso C.L."/>
            <person name="Miller P.J."/>
            <person name="Scott M.A."/>
            <person name="Spackman E."/>
            <person name="Goraichik I."/>
            <person name="Dimitrov K.M."/>
            <person name="Suarez D.L."/>
            <person name="Swayne D.E."/>
        </authorList>
    </citation>
    <scope>NUCLEOTIDE SEQUENCE [LARGE SCALE GENOMIC DNA]</scope>
    <source>
        <strain evidence="2">PRJEB14757</strain>
    </source>
</reference>
<dbReference type="SUPFAM" id="SSF48452">
    <property type="entry name" value="TPR-like"/>
    <property type="match status" value="3"/>
</dbReference>
<name>A0A1W1HES0_9BACT</name>
<keyword evidence="3" id="KW-1185">Reference proteome</keyword>
<protein>
    <recommendedName>
        <fullName evidence="1">CHAT domain-containing protein</fullName>
    </recommendedName>
</protein>
<proteinExistence type="predicted"/>
<dbReference type="Pfam" id="PF08238">
    <property type="entry name" value="Sel1"/>
    <property type="match status" value="4"/>
</dbReference>
<evidence type="ECO:0000313" key="2">
    <source>
        <dbReference type="EMBL" id="SLM30875.1"/>
    </source>
</evidence>
<dbReference type="STRING" id="1246637.MTBBW1_2500024"/>
<dbReference type="PANTHER" id="PTHR10098">
    <property type="entry name" value="RAPSYN-RELATED"/>
    <property type="match status" value="1"/>
</dbReference>